<dbReference type="RefSeq" id="WP_224865149.1">
    <property type="nucleotide sequence ID" value="NZ_JAYJJT010000004.1"/>
</dbReference>
<gene>
    <name evidence="5" type="ORF">KV112_04730</name>
</gene>
<keyword evidence="5" id="KW-0378">Hydrolase</keyword>
<dbReference type="InterPro" id="IPR044946">
    <property type="entry name" value="Restrct_endonuc_typeI_TRD_sf"/>
</dbReference>
<evidence type="ECO:0000256" key="1">
    <source>
        <dbReference type="ARBA" id="ARBA00010923"/>
    </source>
</evidence>
<dbReference type="InterPro" id="IPR000055">
    <property type="entry name" value="Restrct_endonuc_typeI_TRD"/>
</dbReference>
<dbReference type="Pfam" id="PF01420">
    <property type="entry name" value="Methylase_S"/>
    <property type="match status" value="1"/>
</dbReference>
<dbReference type="EC" id="3.1.21.-" evidence="5"/>
<evidence type="ECO:0000313" key="5">
    <source>
        <dbReference type="EMBL" id="MEB3049053.1"/>
    </source>
</evidence>
<dbReference type="PANTHER" id="PTHR30408">
    <property type="entry name" value="TYPE-1 RESTRICTION ENZYME ECOKI SPECIFICITY PROTEIN"/>
    <property type="match status" value="1"/>
</dbReference>
<dbReference type="EMBL" id="JAYJJT010000004">
    <property type="protein sequence ID" value="MEB3049053.1"/>
    <property type="molecule type" value="Genomic_DNA"/>
</dbReference>
<organism evidence="5 6">
    <name type="scientific">[Mycobacterium] zoologicum</name>
    <dbReference type="NCBI Taxonomy" id="2872311"/>
    <lineage>
        <taxon>Bacteria</taxon>
        <taxon>Bacillati</taxon>
        <taxon>Actinomycetota</taxon>
        <taxon>Actinomycetes</taxon>
        <taxon>Mycobacteriales</taxon>
        <taxon>Mycobacteriaceae</taxon>
        <taxon>Mycolicibacter</taxon>
    </lineage>
</organism>
<keyword evidence="6" id="KW-1185">Reference proteome</keyword>
<comment type="caution">
    <text evidence="5">The sequence shown here is derived from an EMBL/GenBank/DDBJ whole genome shotgun (WGS) entry which is preliminary data.</text>
</comment>
<keyword evidence="3" id="KW-0238">DNA-binding</keyword>
<dbReference type="CDD" id="cd17524">
    <property type="entry name" value="RMtype1_S_EcoUTORF5051P-TRD2-CR2_like"/>
    <property type="match status" value="1"/>
</dbReference>
<accession>A0ABU5YG74</accession>
<reference evidence="5 6" key="1">
    <citation type="submission" date="2023-12" db="EMBL/GenBank/DDBJ databases">
        <title>Description of new species of Mycobacterium terrae complex isolated from sewage at the Sao Paulo Zoological Park Foundation in Brazil.</title>
        <authorList>
            <person name="Romagnoli C.L."/>
            <person name="Conceicao E.C."/>
            <person name="Machado E."/>
            <person name="Barreto L.B.P.F."/>
            <person name="Sharma A."/>
            <person name="Silva N.M."/>
            <person name="Marques L.E."/>
            <person name="Juliana M.A."/>
            <person name="Lourenco M.C.S."/>
            <person name="Digiampietri L.A."/>
            <person name="Suffys P.N."/>
            <person name="Viana-Niero C."/>
        </authorList>
    </citation>
    <scope>NUCLEOTIDE SEQUENCE [LARGE SCALE GENOMIC DNA]</scope>
    <source>
        <strain evidence="5 6">MYC123</strain>
    </source>
</reference>
<dbReference type="Proteomes" id="UP001299046">
    <property type="component" value="Unassembled WGS sequence"/>
</dbReference>
<proteinExistence type="inferred from homology"/>
<dbReference type="GO" id="GO:0004519">
    <property type="term" value="F:endonuclease activity"/>
    <property type="evidence" value="ECO:0007669"/>
    <property type="project" value="UniProtKB-KW"/>
</dbReference>
<keyword evidence="2" id="KW-0680">Restriction system</keyword>
<keyword evidence="5" id="KW-0255">Endonuclease</keyword>
<feature type="domain" description="Type I restriction modification DNA specificity" evidence="4">
    <location>
        <begin position="3"/>
        <end position="165"/>
    </location>
</feature>
<dbReference type="InterPro" id="IPR052021">
    <property type="entry name" value="Type-I_RS_S_subunit"/>
</dbReference>
<evidence type="ECO:0000256" key="2">
    <source>
        <dbReference type="ARBA" id="ARBA00022747"/>
    </source>
</evidence>
<dbReference type="CDD" id="cd17253">
    <property type="entry name" value="RMtype1_S_Eco933I-TRD2-CR2_like"/>
    <property type="match status" value="1"/>
</dbReference>
<evidence type="ECO:0000256" key="3">
    <source>
        <dbReference type="ARBA" id="ARBA00023125"/>
    </source>
</evidence>
<sequence>MRWSVRPLDTLAETALGKMLDKGRSKGLPKVPYLRNINVQWGRIDTGDLKTMELADAERARFGVRAGDLLVCEGGEIGRCAIWQGRAEYMAYQKALHRIRPHESLDSRFLRYLLEHYSGNGTLAGLSTGSTIAHLPQQQLRRIPVPHPPLDEQRRIVDLLEDHLSRLDAAEASLWLAVRKLDAMVTSSLAAHTTAECPSLRHSTVGAEAELVEYGSSAKCGPAEDDSSVPVLRMGNLQGGELVWDSLKYLPAAHEHFPKLLLQRGDLLFNRTNSAELVGKSAVFGGGVVASFASYLIRVRFKPDANPDWVNMVINSPVGRGYVASVISQQVGQANVNGTKLKAFPLPLPDCIEQDRRVREHYEVLSKRNRLRQAINDTASRSVALRRALLAAAFSGRLTGSPFDLSAIDETINA</sequence>
<dbReference type="Gene3D" id="3.90.220.20">
    <property type="entry name" value="DNA methylase specificity domains"/>
    <property type="match status" value="2"/>
</dbReference>
<name>A0ABU5YG74_9MYCO</name>
<comment type="similarity">
    <text evidence="1">Belongs to the type-I restriction system S methylase family.</text>
</comment>
<evidence type="ECO:0000313" key="6">
    <source>
        <dbReference type="Proteomes" id="UP001299046"/>
    </source>
</evidence>
<dbReference type="SUPFAM" id="SSF116734">
    <property type="entry name" value="DNA methylase specificity domain"/>
    <property type="match status" value="2"/>
</dbReference>
<dbReference type="GO" id="GO:0016787">
    <property type="term" value="F:hydrolase activity"/>
    <property type="evidence" value="ECO:0007669"/>
    <property type="project" value="UniProtKB-KW"/>
</dbReference>
<evidence type="ECO:0000259" key="4">
    <source>
        <dbReference type="Pfam" id="PF01420"/>
    </source>
</evidence>
<keyword evidence="5" id="KW-0540">Nuclease</keyword>
<dbReference type="PANTHER" id="PTHR30408:SF13">
    <property type="entry name" value="TYPE I RESTRICTION ENZYME HINDI SPECIFICITY SUBUNIT"/>
    <property type="match status" value="1"/>
</dbReference>
<protein>
    <submittedName>
        <fullName evidence="5">Restriction endonuclease subunit S</fullName>
        <ecNumber evidence="5">3.1.21.-</ecNumber>
    </submittedName>
</protein>